<organism evidence="1 2">
    <name type="scientific">Araneus ventricosus</name>
    <name type="common">Orbweaver spider</name>
    <name type="synonym">Epeira ventricosa</name>
    <dbReference type="NCBI Taxonomy" id="182803"/>
    <lineage>
        <taxon>Eukaryota</taxon>
        <taxon>Metazoa</taxon>
        <taxon>Ecdysozoa</taxon>
        <taxon>Arthropoda</taxon>
        <taxon>Chelicerata</taxon>
        <taxon>Arachnida</taxon>
        <taxon>Araneae</taxon>
        <taxon>Araneomorphae</taxon>
        <taxon>Entelegynae</taxon>
        <taxon>Araneoidea</taxon>
        <taxon>Araneidae</taxon>
        <taxon>Araneus</taxon>
    </lineage>
</organism>
<proteinExistence type="predicted"/>
<dbReference type="EMBL" id="BGPR01000323">
    <property type="protein sequence ID" value="GBM13120.1"/>
    <property type="molecule type" value="Genomic_DNA"/>
</dbReference>
<reference evidence="1 2" key="1">
    <citation type="journal article" date="2019" name="Sci. Rep.">
        <title>Orb-weaving spider Araneus ventricosus genome elucidates the spidroin gene catalogue.</title>
        <authorList>
            <person name="Kono N."/>
            <person name="Nakamura H."/>
            <person name="Ohtoshi R."/>
            <person name="Moran D.A.P."/>
            <person name="Shinohara A."/>
            <person name="Yoshida Y."/>
            <person name="Fujiwara M."/>
            <person name="Mori M."/>
            <person name="Tomita M."/>
            <person name="Arakawa K."/>
        </authorList>
    </citation>
    <scope>NUCLEOTIDE SEQUENCE [LARGE SCALE GENOMIC DNA]</scope>
</reference>
<dbReference type="AlphaFoldDB" id="A0A4Y2D8S8"/>
<gene>
    <name evidence="1" type="ORF">AVEN_64337_1</name>
</gene>
<comment type="caution">
    <text evidence="1">The sequence shown here is derived from an EMBL/GenBank/DDBJ whole genome shotgun (WGS) entry which is preliminary data.</text>
</comment>
<protein>
    <recommendedName>
        <fullName evidence="3">DUF4817 domain-containing protein</fullName>
    </recommendedName>
</protein>
<evidence type="ECO:0000313" key="1">
    <source>
        <dbReference type="EMBL" id="GBM13120.1"/>
    </source>
</evidence>
<dbReference type="OrthoDB" id="6465246at2759"/>
<name>A0A4Y2D8S8_ARAVE</name>
<keyword evidence="2" id="KW-1185">Reference proteome</keyword>
<evidence type="ECO:0008006" key="3">
    <source>
        <dbReference type="Google" id="ProtNLM"/>
    </source>
</evidence>
<sequence length="106" mass="12151">MKGRRILHEHELLLLYIMPMLQEKALLVKFLYLNQQNSVAAVKEFRRIKLIRRGPISPCVLLKIIQKFETTGQLGIFPDRGKKQIPSCSVEYVATAVVEASSQSPW</sequence>
<dbReference type="Proteomes" id="UP000499080">
    <property type="component" value="Unassembled WGS sequence"/>
</dbReference>
<evidence type="ECO:0000313" key="2">
    <source>
        <dbReference type="Proteomes" id="UP000499080"/>
    </source>
</evidence>
<accession>A0A4Y2D8S8</accession>